<dbReference type="Pfam" id="PF03466">
    <property type="entry name" value="LysR_substrate"/>
    <property type="match status" value="1"/>
</dbReference>
<name>A0A0S2SGF5_9GAMM</name>
<reference evidence="7" key="1">
    <citation type="submission" date="2015-10" db="EMBL/GenBank/DDBJ databases">
        <title>Complete Genome Sequence of Aeromonas schubertii strain WL1483.</title>
        <authorList>
            <person name="Liu L."/>
        </authorList>
    </citation>
    <scope>NUCLEOTIDE SEQUENCE [LARGE SCALE GENOMIC DNA]</scope>
    <source>
        <strain evidence="7">WL1483</strain>
    </source>
</reference>
<comment type="similarity">
    <text evidence="1">Belongs to the LysR transcriptional regulatory family.</text>
</comment>
<gene>
    <name evidence="6" type="ORF">WL1483_1279</name>
</gene>
<evidence type="ECO:0000256" key="3">
    <source>
        <dbReference type="ARBA" id="ARBA00023125"/>
    </source>
</evidence>
<dbReference type="Proteomes" id="UP000058114">
    <property type="component" value="Chromosome"/>
</dbReference>
<feature type="domain" description="HTH lysR-type" evidence="5">
    <location>
        <begin position="1"/>
        <end position="61"/>
    </location>
</feature>
<keyword evidence="3" id="KW-0238">DNA-binding</keyword>
<reference evidence="6 7" key="2">
    <citation type="journal article" date="2016" name="Genome Announc.">
        <title>Complete Genome Sequence of the Highly Virulent Aeromonas schubertii Strain WL1483, Isolated from Diseased Snakehead Fish (Channa argus) in China.</title>
        <authorList>
            <person name="Liu L."/>
            <person name="Li N."/>
            <person name="Zhang D."/>
            <person name="Fu X."/>
            <person name="Shi C."/>
            <person name="Lin Q."/>
            <person name="Hao G."/>
        </authorList>
    </citation>
    <scope>NUCLEOTIDE SEQUENCE [LARGE SCALE GENOMIC DNA]</scope>
    <source>
        <strain evidence="6 7">WL1483</strain>
    </source>
</reference>
<evidence type="ECO:0000256" key="2">
    <source>
        <dbReference type="ARBA" id="ARBA00023015"/>
    </source>
</evidence>
<keyword evidence="4" id="KW-0804">Transcription</keyword>
<evidence type="ECO:0000259" key="5">
    <source>
        <dbReference type="PROSITE" id="PS50931"/>
    </source>
</evidence>
<dbReference type="PATRIC" id="fig|652.5.peg.3092"/>
<dbReference type="AlphaFoldDB" id="A0A0S2SGF5"/>
<dbReference type="EMBL" id="CP013067">
    <property type="protein sequence ID" value="ALP40698.1"/>
    <property type="molecule type" value="Genomic_DNA"/>
</dbReference>
<dbReference type="PROSITE" id="PS50931">
    <property type="entry name" value="HTH_LYSR"/>
    <property type="match status" value="1"/>
</dbReference>
<evidence type="ECO:0000256" key="1">
    <source>
        <dbReference type="ARBA" id="ARBA00009437"/>
    </source>
</evidence>
<dbReference type="RefSeq" id="WP_060587001.1">
    <property type="nucleotide sequence ID" value="NZ_CP013067.1"/>
</dbReference>
<dbReference type="InterPro" id="IPR036390">
    <property type="entry name" value="WH_DNA-bd_sf"/>
</dbReference>
<dbReference type="CDD" id="cd08422">
    <property type="entry name" value="PBP2_CrgA_like"/>
    <property type="match status" value="1"/>
</dbReference>
<dbReference type="InterPro" id="IPR058163">
    <property type="entry name" value="LysR-type_TF_proteobact-type"/>
</dbReference>
<protein>
    <submittedName>
        <fullName evidence="6">LysR family transcriptional regulator</fullName>
    </submittedName>
</protein>
<dbReference type="InterPro" id="IPR036388">
    <property type="entry name" value="WH-like_DNA-bd_sf"/>
</dbReference>
<organism evidence="6 7">
    <name type="scientific">Aeromonas schubertii</name>
    <dbReference type="NCBI Taxonomy" id="652"/>
    <lineage>
        <taxon>Bacteria</taxon>
        <taxon>Pseudomonadati</taxon>
        <taxon>Pseudomonadota</taxon>
        <taxon>Gammaproteobacteria</taxon>
        <taxon>Aeromonadales</taxon>
        <taxon>Aeromonadaceae</taxon>
        <taxon>Aeromonas</taxon>
    </lineage>
</organism>
<dbReference type="SUPFAM" id="SSF53850">
    <property type="entry name" value="Periplasmic binding protein-like II"/>
    <property type="match status" value="1"/>
</dbReference>
<dbReference type="Gene3D" id="3.40.190.290">
    <property type="match status" value="1"/>
</dbReference>
<sequence>MNNQPLDLMGLFAVLVEQGSFTAAAELLGMPKSSVSQKLARLEAHLGVRLLQRTTRRLHLTPQGEAYYQHCRAIRERASQAAREMSLLQETASGRLRITAPEATGILLLGGWLAGFQQAYPGVSIELVLSDEQRDLIGEGFDLAMRAAPLKDSSLICRKVGAVPRHLVASPAYLARRGEPHTLAELSQHECLVHHSLPLRPLGERPFTPPSRTQSNSLLALHQMALGGTGIALLPLHLCGDALGEGRLCRVLPDLAIPDNPFYFVYPSREYLAPALIVLMEWVQQRLPFAPAYS</sequence>
<dbReference type="PANTHER" id="PTHR30537:SF5">
    <property type="entry name" value="HTH-TYPE TRANSCRIPTIONAL ACTIVATOR TTDR-RELATED"/>
    <property type="match status" value="1"/>
</dbReference>
<keyword evidence="2" id="KW-0805">Transcription regulation</keyword>
<dbReference type="InterPro" id="IPR000847">
    <property type="entry name" value="LysR_HTH_N"/>
</dbReference>
<dbReference type="Pfam" id="PF00126">
    <property type="entry name" value="HTH_1"/>
    <property type="match status" value="1"/>
</dbReference>
<dbReference type="PRINTS" id="PR00039">
    <property type="entry name" value="HTHLYSR"/>
</dbReference>
<evidence type="ECO:0000313" key="7">
    <source>
        <dbReference type="Proteomes" id="UP000058114"/>
    </source>
</evidence>
<dbReference type="PANTHER" id="PTHR30537">
    <property type="entry name" value="HTH-TYPE TRANSCRIPTIONAL REGULATOR"/>
    <property type="match status" value="1"/>
</dbReference>
<evidence type="ECO:0000256" key="4">
    <source>
        <dbReference type="ARBA" id="ARBA00023163"/>
    </source>
</evidence>
<dbReference type="GO" id="GO:0043565">
    <property type="term" value="F:sequence-specific DNA binding"/>
    <property type="evidence" value="ECO:0007669"/>
    <property type="project" value="TreeGrafter"/>
</dbReference>
<dbReference type="KEGG" id="asr:WL1483_1279"/>
<dbReference type="SUPFAM" id="SSF46785">
    <property type="entry name" value="Winged helix' DNA-binding domain"/>
    <property type="match status" value="1"/>
</dbReference>
<proteinExistence type="inferred from homology"/>
<dbReference type="GO" id="GO:0003700">
    <property type="term" value="F:DNA-binding transcription factor activity"/>
    <property type="evidence" value="ECO:0007669"/>
    <property type="project" value="InterPro"/>
</dbReference>
<dbReference type="Gene3D" id="1.10.10.10">
    <property type="entry name" value="Winged helix-like DNA-binding domain superfamily/Winged helix DNA-binding domain"/>
    <property type="match status" value="1"/>
</dbReference>
<evidence type="ECO:0000313" key="6">
    <source>
        <dbReference type="EMBL" id="ALP40698.1"/>
    </source>
</evidence>
<accession>A0A0S2SGF5</accession>
<dbReference type="FunFam" id="1.10.10.10:FF:000001">
    <property type="entry name" value="LysR family transcriptional regulator"/>
    <property type="match status" value="1"/>
</dbReference>
<dbReference type="InterPro" id="IPR005119">
    <property type="entry name" value="LysR_subst-bd"/>
</dbReference>
<dbReference type="GO" id="GO:0006351">
    <property type="term" value="P:DNA-templated transcription"/>
    <property type="evidence" value="ECO:0007669"/>
    <property type="project" value="TreeGrafter"/>
</dbReference>